<dbReference type="KEGG" id="slom:PXH66_22895"/>
<dbReference type="InterPro" id="IPR006103">
    <property type="entry name" value="Glyco_hydro_2_cat"/>
</dbReference>
<feature type="domain" description="Glycoside hydrolase family 2 catalytic" evidence="2">
    <location>
        <begin position="113"/>
        <end position="229"/>
    </location>
</feature>
<evidence type="ECO:0000313" key="4">
    <source>
        <dbReference type="Proteomes" id="UP001218638"/>
    </source>
</evidence>
<evidence type="ECO:0000259" key="2">
    <source>
        <dbReference type="Pfam" id="PF02836"/>
    </source>
</evidence>
<dbReference type="RefSeq" id="WP_330929584.1">
    <property type="nucleotide sequence ID" value="NZ_CP119075.1"/>
</dbReference>
<dbReference type="GO" id="GO:0005975">
    <property type="term" value="P:carbohydrate metabolic process"/>
    <property type="evidence" value="ECO:0007669"/>
    <property type="project" value="InterPro"/>
</dbReference>
<dbReference type="Proteomes" id="UP001218638">
    <property type="component" value="Chromosome"/>
</dbReference>
<dbReference type="InterPro" id="IPR017853">
    <property type="entry name" value="GH"/>
</dbReference>
<keyword evidence="3" id="KW-0378">Hydrolase</keyword>
<dbReference type="AlphaFoldDB" id="A0AAF0CNX2"/>
<evidence type="ECO:0000256" key="1">
    <source>
        <dbReference type="SAM" id="SignalP"/>
    </source>
</evidence>
<feature type="chain" id="PRO_5042086541" evidence="1">
    <location>
        <begin position="22"/>
        <end position="426"/>
    </location>
</feature>
<dbReference type="EMBL" id="CP119075">
    <property type="protein sequence ID" value="WED65196.1"/>
    <property type="molecule type" value="Genomic_DNA"/>
</dbReference>
<sequence length="426" mass="46521">MNRLGLGCALGLASLPLSLSADPARVTLEQASDGTWQLRRNGEPYVIRGAGGYEQLEVLRESGGNTIRTWGVEQLGPDASGEPLLDRAARLGLCVLVGLWVDHPRHGFDYGDEAALQRQRERILTTVRRYKDHAAVLMWGLGNEMEEDGSDPRIWRELEVLARLVKAADPDHPVCTILAGTYNDKVRAMMPHYSAMDLLGINIYGGAEGVDDALAAQGWERPYLITEFGPVGHWEIETTSWGAPIEPTSAEKAATYANAHRAMIAAKRQLCLGTFCFLWGQKQETTATWFSMFLPSGEKTPSIDAMVRSWTGVEPIHPSPVIHGLQADFREKTIAVGSQHTVTADVTAPAGAELQFDWQVVAETHDRKFGGDPEERPPVIAGCVVKQNGATVDLRLPAEPGAYRVFLYVRDGHGGGAAGNFPFKVE</sequence>
<feature type="signal peptide" evidence="1">
    <location>
        <begin position="1"/>
        <end position="21"/>
    </location>
</feature>
<keyword evidence="1" id="KW-0732">Signal</keyword>
<accession>A0AAF0CNX2</accession>
<name>A0AAF0CNX2_9BACT</name>
<dbReference type="SUPFAM" id="SSF51445">
    <property type="entry name" value="(Trans)glycosidases"/>
    <property type="match status" value="1"/>
</dbReference>
<dbReference type="Pfam" id="PF02836">
    <property type="entry name" value="Glyco_hydro_2_C"/>
    <property type="match status" value="1"/>
</dbReference>
<proteinExistence type="predicted"/>
<protein>
    <submittedName>
        <fullName evidence="3">Glycoside hydrolase family 2 TIM barrel-domain containing protein</fullName>
    </submittedName>
</protein>
<evidence type="ECO:0000313" key="3">
    <source>
        <dbReference type="EMBL" id="WED65196.1"/>
    </source>
</evidence>
<reference evidence="3" key="1">
    <citation type="submission" date="2023-03" db="EMBL/GenBank/DDBJ databases">
        <title>Lomoglobus Profundus gen. nov., sp. nov., a novel member of the phylum Verrucomicrobia, isolated from deep-marine sediment of South China Sea.</title>
        <authorList>
            <person name="Ahmad T."/>
            <person name="Ishaq S.E."/>
            <person name="Wang F."/>
        </authorList>
    </citation>
    <scope>NUCLEOTIDE SEQUENCE</scope>
    <source>
        <strain evidence="3">LMO-M01</strain>
    </source>
</reference>
<gene>
    <name evidence="3" type="ORF">PXH66_22895</name>
</gene>
<keyword evidence="4" id="KW-1185">Reference proteome</keyword>
<dbReference type="Gene3D" id="3.20.20.80">
    <property type="entry name" value="Glycosidases"/>
    <property type="match status" value="1"/>
</dbReference>
<organism evidence="3 4">
    <name type="scientific">Synoicihabitans lomoniglobus</name>
    <dbReference type="NCBI Taxonomy" id="2909285"/>
    <lineage>
        <taxon>Bacteria</taxon>
        <taxon>Pseudomonadati</taxon>
        <taxon>Verrucomicrobiota</taxon>
        <taxon>Opitutia</taxon>
        <taxon>Opitutales</taxon>
        <taxon>Opitutaceae</taxon>
        <taxon>Synoicihabitans</taxon>
    </lineage>
</organism>
<dbReference type="GO" id="GO:0004553">
    <property type="term" value="F:hydrolase activity, hydrolyzing O-glycosyl compounds"/>
    <property type="evidence" value="ECO:0007669"/>
    <property type="project" value="InterPro"/>
</dbReference>